<comment type="cofactor">
    <cofactor evidence="6">
        <name>Cu cation</name>
        <dbReference type="ChEBI" id="CHEBI:23378"/>
    </cofactor>
    <text evidence="6">Contains 1 topaquinone per subunit.</text>
</comment>
<evidence type="ECO:0000256" key="7">
    <source>
        <dbReference type="SAM" id="MobiDB-lite"/>
    </source>
</evidence>
<comment type="caution">
    <text evidence="10">The sequence shown here is derived from an EMBL/GenBank/DDBJ whole genome shotgun (WGS) entry which is preliminary data.</text>
</comment>
<dbReference type="Gene3D" id="2.70.98.20">
    <property type="entry name" value="Copper amine oxidase, catalytic domain"/>
    <property type="match status" value="2"/>
</dbReference>
<accession>A0ABQ9EF79</accession>
<evidence type="ECO:0000256" key="4">
    <source>
        <dbReference type="ARBA" id="ARBA00023002"/>
    </source>
</evidence>
<evidence type="ECO:0000256" key="5">
    <source>
        <dbReference type="ARBA" id="ARBA00023008"/>
    </source>
</evidence>
<dbReference type="PRINTS" id="PR00766">
    <property type="entry name" value="CUDAOXIDASE"/>
</dbReference>
<dbReference type="InterPro" id="IPR049948">
    <property type="entry name" value="Cu_Am_ox_TPQ-bd"/>
</dbReference>
<feature type="compositionally biased region" description="Gly residues" evidence="7">
    <location>
        <begin position="40"/>
        <end position="51"/>
    </location>
</feature>
<feature type="domain" description="Copper amine oxidase catalytic" evidence="8">
    <location>
        <begin position="251"/>
        <end position="660"/>
    </location>
</feature>
<dbReference type="PROSITE" id="PS01165">
    <property type="entry name" value="COPPER_AMINE_OXID_2"/>
    <property type="match status" value="2"/>
</dbReference>
<dbReference type="Proteomes" id="UP001217089">
    <property type="component" value="Unassembled WGS sequence"/>
</dbReference>
<evidence type="ECO:0000259" key="8">
    <source>
        <dbReference type="Pfam" id="PF01179"/>
    </source>
</evidence>
<evidence type="ECO:0000313" key="10">
    <source>
        <dbReference type="EMBL" id="KAJ8303964.1"/>
    </source>
</evidence>
<dbReference type="InterPro" id="IPR015798">
    <property type="entry name" value="Cu_amine_oxidase_C"/>
</dbReference>
<evidence type="ECO:0000313" key="11">
    <source>
        <dbReference type="Proteomes" id="UP001217089"/>
    </source>
</evidence>
<dbReference type="PANTHER" id="PTHR10638:SF20">
    <property type="entry name" value="AMINE OXIDASE"/>
    <property type="match status" value="1"/>
</dbReference>
<dbReference type="SUPFAM" id="SSF54416">
    <property type="entry name" value="Amine oxidase N-terminal region"/>
    <property type="match status" value="3"/>
</dbReference>
<dbReference type="SUPFAM" id="SSF49998">
    <property type="entry name" value="Amine oxidase catalytic domain"/>
    <property type="match status" value="2"/>
</dbReference>
<feature type="region of interest" description="Disordered" evidence="7">
    <location>
        <begin position="39"/>
        <end position="60"/>
    </location>
</feature>
<organism evidence="10 11">
    <name type="scientific">Tegillarca granosa</name>
    <name type="common">Malaysian cockle</name>
    <name type="synonym">Anadara granosa</name>
    <dbReference type="NCBI Taxonomy" id="220873"/>
    <lineage>
        <taxon>Eukaryota</taxon>
        <taxon>Metazoa</taxon>
        <taxon>Spiralia</taxon>
        <taxon>Lophotrochozoa</taxon>
        <taxon>Mollusca</taxon>
        <taxon>Bivalvia</taxon>
        <taxon>Autobranchia</taxon>
        <taxon>Pteriomorphia</taxon>
        <taxon>Arcoida</taxon>
        <taxon>Arcoidea</taxon>
        <taxon>Arcidae</taxon>
        <taxon>Tegillarca</taxon>
    </lineage>
</organism>
<gene>
    <name evidence="10" type="ORF">KUTeg_017547</name>
</gene>
<evidence type="ECO:0000256" key="1">
    <source>
        <dbReference type="ARBA" id="ARBA00007983"/>
    </source>
</evidence>
<reference evidence="10 11" key="1">
    <citation type="submission" date="2022-12" db="EMBL/GenBank/DDBJ databases">
        <title>Chromosome-level genome of Tegillarca granosa.</title>
        <authorList>
            <person name="Kim J."/>
        </authorList>
    </citation>
    <scope>NUCLEOTIDE SEQUENCE [LARGE SCALE GENOMIC DNA]</scope>
    <source>
        <strain evidence="10">Teg-2019</strain>
        <tissue evidence="10">Adductor muscle</tissue>
    </source>
</reference>
<dbReference type="EC" id="1.4.3.-" evidence="6"/>
<dbReference type="InterPro" id="IPR036460">
    <property type="entry name" value="Cu_amine_oxidase_C_sf"/>
</dbReference>
<dbReference type="InterPro" id="IPR049947">
    <property type="entry name" value="Cu_Am_Ox_Cu-bd"/>
</dbReference>
<feature type="domain" description="Copper amine oxidase catalytic" evidence="8">
    <location>
        <begin position="1001"/>
        <end position="1420"/>
    </location>
</feature>
<proteinExistence type="inferred from homology"/>
<sequence length="1472" mass="169899">MCINEYRYVNTLNVNPTTYHWKMSCFSLCFDHPVVAQQNGGDGSDPSGNGGNIHLDEPNKPPVFHDLTQAEIRGLVRKSLNLAHPSKAFVNTSYIYLAEIYIPRKTDVINHLDNNGVQPVREAIVTIFRGDKLEPDIEEIIVGPLPEPSYYKSVPGRRKHIPFSYRPLTLEYINEEVEKIARHILLREFWIKLKRLWRKVCSVSLYFTIYPSSFWGKPPSSLDLARTLCRILHFTSTRFFCIIPNSQKKAPHQVEPDGKRYSVKDRHVTYIDWEFDFRMSSAHGPELYNIQFQKERIVYELSMQEIGVYYNGVSPYQKFANYYDTDSMIGTQSRSLVPGADCPLHSTMINTVHLMETSDEPVINENAFCLFELNTGHPLRRKNSNSDFHGKFYEGLENVVLVLRSIVVVVNYDYIIDFVFYANGVIQVKTMSTGYILANAYSPEELPYGFQVHDFITGNLHHHTFNFKADLDIKSRSNRFETLDIEIEHAHNQFSSVQDAIYLQNKVKKNLRRNELDAALQYNFTAPKYLLFYSEKDKNKYGNPKAYRILLKGMSKELIPEGSGLSGNWKRYQLAVTKYKDTERHSSSLFATYGSEDPVVNFQDFLDDNESIVDEDLVAWITMGLHHIPHTEDLPVTTTPGLDLNFYLLPYNYFPECPAMRSHDAIRIAPEVKRSPDYGLKVELRKRDVEFSISLVLALVGFLIALIVCALYKENNTHCQICSSKSSVGDIDLSEPLHPSVFYDLTMPEFQGLQNYLYSLKSLNLQRPDKAASNNSFIYLAELSLPPKDKVLRYLDKGGVQPAREAKVTIFRGDKPVPVVEEYNVGPLPLPSYHRLIPGSEAIPYIYRPMTNFEFFEIANYITNEIHTNLREMLSEAYGATLKDCNNRCLIFDYTSPFPPSVSGENARKVWFWLFYDIEYYILNPTDFAVLVKSDAEIYSIDKIWFNNHTYDSLQNLTQQYQTGTIKFVKHSFPSENQRKFSKAKRRKDFYTTKPLQNPIQIEADGKRYSIIGRKVKYMDWKFEFRMSSAYGPQVYDLRFKNERIAYEIGVQEIAVFYSGYNPFVMFADFCDSFDLIGPCARTLVPGSDCPTHATFLSVTHFLQGSEKPLKIKKGFCIFELNTGEPLRRHHEYSSFYEGMENVVLVLRSVLTVVNYDYVVDFVFYQNGVMNVKVSSTGYIVTSWFSEKHLKYGFRLHDRIIGNLHQHMFHFKADLDIKGITNRFETLDIQLDSVPNTWSKKQNSMYHQPKVTRNLRSSEKQAAYKSDFSNPQYFLFCNSSESGNYGNPHCYRILNRGITKQMLPEGADNEPSISWSRYQLAVTKRKEKEPHSSSQYSMFSAVDPVVNFQQFIDDDENIVDEVSYITTDDRNIDDADLVAWITLGLHHIPRTEDLPLTTTPGLSVSFFLLPYNYFQEDPAIDSKNAIRIEPGDEESSGVYINRYGVEDEVSCVPHKNTYDDEIKRDNSIILEP</sequence>
<dbReference type="InterPro" id="IPR000269">
    <property type="entry name" value="Cu_amine_oxidase"/>
</dbReference>
<dbReference type="PROSITE" id="PS01164">
    <property type="entry name" value="COPPER_AMINE_OXID_1"/>
    <property type="match status" value="1"/>
</dbReference>
<name>A0ABQ9EF79_TEGGR</name>
<dbReference type="EMBL" id="JARBDR010000903">
    <property type="protein sequence ID" value="KAJ8303964.1"/>
    <property type="molecule type" value="Genomic_DNA"/>
</dbReference>
<comment type="similarity">
    <text evidence="1 6">Belongs to the copper/topaquinone oxidase family.</text>
</comment>
<protein>
    <recommendedName>
        <fullName evidence="6">Amine oxidase</fullName>
        <ecNumber evidence="6">1.4.3.-</ecNumber>
    </recommendedName>
</protein>
<dbReference type="Gene3D" id="3.10.450.40">
    <property type="match status" value="3"/>
</dbReference>
<keyword evidence="5 6" id="KW-0186">Copper</keyword>
<dbReference type="PANTHER" id="PTHR10638">
    <property type="entry name" value="COPPER AMINE OXIDASE"/>
    <property type="match status" value="1"/>
</dbReference>
<dbReference type="Pfam" id="PF01179">
    <property type="entry name" value="Cu_amine_oxid"/>
    <property type="match status" value="2"/>
</dbReference>
<keyword evidence="3 6" id="KW-0801">TPQ</keyword>
<evidence type="ECO:0000256" key="3">
    <source>
        <dbReference type="ARBA" id="ARBA00022772"/>
    </source>
</evidence>
<feature type="domain" description="Copper amine oxidase N2-terminal" evidence="9">
    <location>
        <begin position="757"/>
        <end position="833"/>
    </location>
</feature>
<dbReference type="Pfam" id="PF02727">
    <property type="entry name" value="Cu_amine_oxidN2"/>
    <property type="match status" value="2"/>
</dbReference>
<evidence type="ECO:0000256" key="6">
    <source>
        <dbReference type="RuleBase" id="RU000672"/>
    </source>
</evidence>
<evidence type="ECO:0000259" key="9">
    <source>
        <dbReference type="Pfam" id="PF02727"/>
    </source>
</evidence>
<dbReference type="InterPro" id="IPR016182">
    <property type="entry name" value="Cu_amine_oxidase_N-reg"/>
</dbReference>
<keyword evidence="11" id="KW-1185">Reference proteome</keyword>
<comment type="PTM">
    <text evidence="6">Topaquinone (TPQ) is generated by copper-dependent autoxidation of a specific tyrosyl residue.</text>
</comment>
<keyword evidence="2 6" id="KW-0479">Metal-binding</keyword>
<evidence type="ECO:0000256" key="2">
    <source>
        <dbReference type="ARBA" id="ARBA00022723"/>
    </source>
</evidence>
<dbReference type="InterPro" id="IPR015800">
    <property type="entry name" value="Cu_amine_oxidase_N2"/>
</dbReference>
<keyword evidence="4 6" id="KW-0560">Oxidoreductase</keyword>
<feature type="domain" description="Copper amine oxidase N2-terminal" evidence="9">
    <location>
        <begin position="88"/>
        <end position="150"/>
    </location>
</feature>